<dbReference type="Proteomes" id="UP001597425">
    <property type="component" value="Unassembled WGS sequence"/>
</dbReference>
<dbReference type="Gene3D" id="1.20.1640.10">
    <property type="entry name" value="Multidrug efflux transporter AcrB transmembrane domain"/>
    <property type="match status" value="1"/>
</dbReference>
<keyword evidence="1" id="KW-1133">Transmembrane helix</keyword>
<gene>
    <name evidence="2" type="ORF">ACFSKX_14710</name>
</gene>
<feature type="transmembrane region" description="Helical" evidence="1">
    <location>
        <begin position="27"/>
        <end position="50"/>
    </location>
</feature>
<evidence type="ECO:0000313" key="2">
    <source>
        <dbReference type="EMBL" id="MFD2311676.1"/>
    </source>
</evidence>
<keyword evidence="1" id="KW-0472">Membrane</keyword>
<name>A0ABW5EDL7_9GAMM</name>
<dbReference type="RefSeq" id="WP_377558787.1">
    <property type="nucleotide sequence ID" value="NZ_JBHUDU010000016.1"/>
</dbReference>
<dbReference type="EMBL" id="JBHUJD010000021">
    <property type="protein sequence ID" value="MFD2311676.1"/>
    <property type="molecule type" value="Genomic_DNA"/>
</dbReference>
<dbReference type="SUPFAM" id="SSF82866">
    <property type="entry name" value="Multidrug efflux transporter AcrB transmembrane domain"/>
    <property type="match status" value="1"/>
</dbReference>
<keyword evidence="1" id="KW-0812">Transmembrane</keyword>
<evidence type="ECO:0008006" key="4">
    <source>
        <dbReference type="Google" id="ProtNLM"/>
    </source>
</evidence>
<keyword evidence="3" id="KW-1185">Reference proteome</keyword>
<reference evidence="3" key="1">
    <citation type="journal article" date="2019" name="Int. J. Syst. Evol. Microbiol.">
        <title>The Global Catalogue of Microorganisms (GCM) 10K type strain sequencing project: providing services to taxonomists for standard genome sequencing and annotation.</title>
        <authorList>
            <consortium name="The Broad Institute Genomics Platform"/>
            <consortium name="The Broad Institute Genome Sequencing Center for Infectious Disease"/>
            <person name="Wu L."/>
            <person name="Ma J."/>
        </authorList>
    </citation>
    <scope>NUCLEOTIDE SEQUENCE [LARGE SCALE GENOMIC DNA]</scope>
    <source>
        <strain evidence="3">KCTC 12848</strain>
    </source>
</reference>
<proteinExistence type="predicted"/>
<accession>A0ABW5EDL7</accession>
<protein>
    <recommendedName>
        <fullName evidence="4">AcrB/AcrD/AcrF family protein</fullName>
    </recommendedName>
</protein>
<sequence>MSTMTTILGFLPLIIDADPLFYGMASAMAFGLAVGTVMSLGVVPVLYSYFVGQSRSSVPYGAAVHGDAGQKGWESP</sequence>
<organism evidence="2 3">
    <name type="scientific">Microbulbifer halophilus</name>
    <dbReference type="NCBI Taxonomy" id="453963"/>
    <lineage>
        <taxon>Bacteria</taxon>
        <taxon>Pseudomonadati</taxon>
        <taxon>Pseudomonadota</taxon>
        <taxon>Gammaproteobacteria</taxon>
        <taxon>Cellvibrionales</taxon>
        <taxon>Microbulbiferaceae</taxon>
        <taxon>Microbulbifer</taxon>
    </lineage>
</organism>
<evidence type="ECO:0000256" key="1">
    <source>
        <dbReference type="SAM" id="Phobius"/>
    </source>
</evidence>
<evidence type="ECO:0000313" key="3">
    <source>
        <dbReference type="Proteomes" id="UP001597425"/>
    </source>
</evidence>
<comment type="caution">
    <text evidence="2">The sequence shown here is derived from an EMBL/GenBank/DDBJ whole genome shotgun (WGS) entry which is preliminary data.</text>
</comment>